<dbReference type="Proteomes" id="UP000193685">
    <property type="component" value="Unassembled WGS sequence"/>
</dbReference>
<evidence type="ECO:0000313" key="5">
    <source>
        <dbReference type="Proteomes" id="UP000193685"/>
    </source>
</evidence>
<dbReference type="GeneID" id="63785631"/>
<evidence type="ECO:0000259" key="3">
    <source>
        <dbReference type="Pfam" id="PF01205"/>
    </source>
</evidence>
<dbReference type="InterPro" id="IPR020568">
    <property type="entry name" value="Ribosomal_Su5_D2-typ_SF"/>
</dbReference>
<protein>
    <recommendedName>
        <fullName evidence="3">Impact N-terminal domain-containing protein</fullName>
    </recommendedName>
</protein>
<feature type="compositionally biased region" description="Polar residues" evidence="2">
    <location>
        <begin position="14"/>
        <end position="24"/>
    </location>
</feature>
<feature type="compositionally biased region" description="Low complexity" evidence="2">
    <location>
        <begin position="239"/>
        <end position="248"/>
    </location>
</feature>
<feature type="region of interest" description="Disordered" evidence="2">
    <location>
        <begin position="239"/>
        <end position="258"/>
    </location>
</feature>
<dbReference type="PANTHER" id="PTHR16301:SF25">
    <property type="entry name" value="PROTEIN IMPACT"/>
    <property type="match status" value="1"/>
</dbReference>
<feature type="region of interest" description="Disordered" evidence="2">
    <location>
        <begin position="266"/>
        <end position="310"/>
    </location>
</feature>
<dbReference type="InterPro" id="IPR001498">
    <property type="entry name" value="Impact_N"/>
</dbReference>
<accession>A0A1Y2FLW8</accession>
<feature type="region of interest" description="Disordered" evidence="2">
    <location>
        <begin position="1"/>
        <end position="47"/>
    </location>
</feature>
<dbReference type="GO" id="GO:0006446">
    <property type="term" value="P:regulation of translational initiation"/>
    <property type="evidence" value="ECO:0007669"/>
    <property type="project" value="TreeGrafter"/>
</dbReference>
<feature type="region of interest" description="Disordered" evidence="2">
    <location>
        <begin position="339"/>
        <end position="358"/>
    </location>
</feature>
<organism evidence="4 5">
    <name type="scientific">Protomyces lactucae-debilis</name>
    <dbReference type="NCBI Taxonomy" id="2754530"/>
    <lineage>
        <taxon>Eukaryota</taxon>
        <taxon>Fungi</taxon>
        <taxon>Dikarya</taxon>
        <taxon>Ascomycota</taxon>
        <taxon>Taphrinomycotina</taxon>
        <taxon>Taphrinomycetes</taxon>
        <taxon>Taphrinales</taxon>
        <taxon>Protomycetaceae</taxon>
        <taxon>Protomyces</taxon>
    </lineage>
</organism>
<dbReference type="SUPFAM" id="SSF54211">
    <property type="entry name" value="Ribosomal protein S5 domain 2-like"/>
    <property type="match status" value="1"/>
</dbReference>
<evidence type="ECO:0000256" key="2">
    <source>
        <dbReference type="SAM" id="MobiDB-lite"/>
    </source>
</evidence>
<evidence type="ECO:0000256" key="1">
    <source>
        <dbReference type="ARBA" id="ARBA00007665"/>
    </source>
</evidence>
<sequence length="375" mass="40598">MKRSYDAYAGKAGQAQSLSSSLNKRAQLPESAVQRQAPKQSTGSPLPAHPFEGWPLYTGISDPLHDRKSIFVGYYFPLETTSEANRLLNKFKKSPLVQGADHVMSAWRVYADGSSTSGQTTLDAFTAQAKPGGERQIITGGDDDGERFSSEKLISLLATSNTIGLMVCTRVYGGIMLGPARFAHITRVCQDAHTISRNKRILAQRAETSEEAERSKCLRQLKARDMSIASIRSSLARSNSSLSQLSASPDRVEASLGVDKSTETPLFAAEEPATQGSATLSPPSTPKSKSQQNDSAPLTPSSPSASKTQEVYAQKSLETLKRLLAARDLTIQILRAKLKSSPVKTPQRSGPLMDDVTASQQRTHNAKLFLSDVEE</sequence>
<feature type="domain" description="Impact N-terminal" evidence="3">
    <location>
        <begin position="67"/>
        <end position="192"/>
    </location>
</feature>
<keyword evidence="5" id="KW-1185">Reference proteome</keyword>
<dbReference type="EMBL" id="MCFI01000006">
    <property type="protein sequence ID" value="ORY84354.1"/>
    <property type="molecule type" value="Genomic_DNA"/>
</dbReference>
<dbReference type="AlphaFoldDB" id="A0A1Y2FLW8"/>
<dbReference type="Pfam" id="PF01205">
    <property type="entry name" value="Impact_N"/>
    <property type="match status" value="1"/>
</dbReference>
<dbReference type="GO" id="GO:0005737">
    <property type="term" value="C:cytoplasm"/>
    <property type="evidence" value="ECO:0007669"/>
    <property type="project" value="TreeGrafter"/>
</dbReference>
<dbReference type="InterPro" id="IPR036956">
    <property type="entry name" value="Impact_N_sf"/>
</dbReference>
<comment type="caution">
    <text evidence="4">The sequence shown here is derived from an EMBL/GenBank/DDBJ whole genome shotgun (WGS) entry which is preliminary data.</text>
</comment>
<feature type="compositionally biased region" description="Low complexity" evidence="2">
    <location>
        <begin position="277"/>
        <end position="306"/>
    </location>
</feature>
<dbReference type="STRING" id="56484.A0A1Y2FLW8"/>
<dbReference type="RefSeq" id="XP_040726372.1">
    <property type="nucleotide sequence ID" value="XM_040869032.1"/>
</dbReference>
<evidence type="ECO:0000313" key="4">
    <source>
        <dbReference type="EMBL" id="ORY84354.1"/>
    </source>
</evidence>
<proteinExistence type="inferred from homology"/>
<dbReference type="Gene3D" id="3.30.230.30">
    <property type="entry name" value="Impact, N-terminal domain"/>
    <property type="match status" value="1"/>
</dbReference>
<dbReference type="InterPro" id="IPR023582">
    <property type="entry name" value="Impact"/>
</dbReference>
<name>A0A1Y2FLW8_PROLT</name>
<gene>
    <name evidence="4" type="ORF">BCR37DRAFT_378373</name>
</gene>
<comment type="similarity">
    <text evidence="1">Belongs to the IMPACT family.</text>
</comment>
<dbReference type="OrthoDB" id="69641at2759"/>
<feature type="compositionally biased region" description="Polar residues" evidence="2">
    <location>
        <begin position="33"/>
        <end position="44"/>
    </location>
</feature>
<reference evidence="4 5" key="1">
    <citation type="submission" date="2016-07" db="EMBL/GenBank/DDBJ databases">
        <title>Pervasive Adenine N6-methylation of Active Genes in Fungi.</title>
        <authorList>
            <consortium name="DOE Joint Genome Institute"/>
            <person name="Mondo S.J."/>
            <person name="Dannebaum R.O."/>
            <person name="Kuo R.C."/>
            <person name="Labutti K."/>
            <person name="Haridas S."/>
            <person name="Kuo A."/>
            <person name="Salamov A."/>
            <person name="Ahrendt S.R."/>
            <person name="Lipzen A."/>
            <person name="Sullivan W."/>
            <person name="Andreopoulos W.B."/>
            <person name="Clum A."/>
            <person name="Lindquist E."/>
            <person name="Daum C."/>
            <person name="Ramamoorthy G.K."/>
            <person name="Gryganskyi A."/>
            <person name="Culley D."/>
            <person name="Magnuson J.K."/>
            <person name="James T.Y."/>
            <person name="O'Malley M.A."/>
            <person name="Stajich J.E."/>
            <person name="Spatafora J.W."/>
            <person name="Visel A."/>
            <person name="Grigoriev I.V."/>
        </authorList>
    </citation>
    <scope>NUCLEOTIDE SEQUENCE [LARGE SCALE GENOMIC DNA]</scope>
    <source>
        <strain evidence="4 5">12-1054</strain>
    </source>
</reference>
<dbReference type="GO" id="GO:0140469">
    <property type="term" value="P:GCN2-mediated signaling"/>
    <property type="evidence" value="ECO:0007669"/>
    <property type="project" value="TreeGrafter"/>
</dbReference>
<dbReference type="PANTHER" id="PTHR16301">
    <property type="entry name" value="IMPACT-RELATED"/>
    <property type="match status" value="1"/>
</dbReference>